<evidence type="ECO:0000256" key="2">
    <source>
        <dbReference type="ARBA" id="ARBA00022729"/>
    </source>
</evidence>
<evidence type="ECO:0000256" key="4">
    <source>
        <dbReference type="ARBA" id="ARBA00023237"/>
    </source>
</evidence>
<dbReference type="EMBL" id="AIMC01000001">
    <property type="protein sequence ID" value="EJF78313.1"/>
    <property type="molecule type" value="Genomic_DNA"/>
</dbReference>
<name>J0YTU1_9HYPH</name>
<evidence type="ECO:0000256" key="6">
    <source>
        <dbReference type="SAM" id="SignalP"/>
    </source>
</evidence>
<organism evidence="8 9">
    <name type="scientific">Bartonella birtlesii LL-WM9</name>
    <dbReference type="NCBI Taxonomy" id="1094552"/>
    <lineage>
        <taxon>Bacteria</taxon>
        <taxon>Pseudomonadati</taxon>
        <taxon>Pseudomonadota</taxon>
        <taxon>Alphaproteobacteria</taxon>
        <taxon>Hyphomicrobiales</taxon>
        <taxon>Bartonellaceae</taxon>
        <taxon>Bartonella</taxon>
    </lineage>
</organism>
<evidence type="ECO:0000256" key="3">
    <source>
        <dbReference type="ARBA" id="ARBA00023136"/>
    </source>
</evidence>
<accession>J0YTU1</accession>
<dbReference type="PANTHER" id="PTHR34001">
    <property type="entry name" value="BLL7405 PROTEIN"/>
    <property type="match status" value="1"/>
</dbReference>
<protein>
    <recommendedName>
        <fullName evidence="7">Outer membrane protein beta-barrel domain-containing protein</fullName>
    </recommendedName>
</protein>
<feature type="chain" id="PRO_5003742022" description="Outer membrane protein beta-barrel domain-containing protein" evidence="6">
    <location>
        <begin position="23"/>
        <end position="282"/>
    </location>
</feature>
<evidence type="ECO:0000259" key="7">
    <source>
        <dbReference type="Pfam" id="PF13505"/>
    </source>
</evidence>
<feature type="signal peptide" evidence="6">
    <location>
        <begin position="1"/>
        <end position="22"/>
    </location>
</feature>
<dbReference type="RefSeq" id="WP_006589236.1">
    <property type="nucleotide sequence ID" value="NZ_JH725076.1"/>
</dbReference>
<dbReference type="Gene3D" id="2.40.160.20">
    <property type="match status" value="1"/>
</dbReference>
<evidence type="ECO:0000313" key="8">
    <source>
        <dbReference type="EMBL" id="EJF78313.1"/>
    </source>
</evidence>
<reference evidence="8 9" key="1">
    <citation type="submission" date="2012-03" db="EMBL/GenBank/DDBJ databases">
        <title>The Genome Sequence of Bartonella birtlesii LL-WM9.</title>
        <authorList>
            <consortium name="The Broad Institute Genome Sequencing Platform"/>
            <consortium name="The Broad Institute Genome Sequencing Center for Infectious Disease"/>
            <person name="Feldgarden M."/>
            <person name="Kirby J."/>
            <person name="Kosoy M."/>
            <person name="Birtles R."/>
            <person name="Probert W.S."/>
            <person name="Chiaraviglio L."/>
            <person name="Young S.K."/>
            <person name="Zeng Q."/>
            <person name="Gargeya S."/>
            <person name="Fitzgerald M."/>
            <person name="Haas B."/>
            <person name="Abouelleil A."/>
            <person name="Alvarado L."/>
            <person name="Arachchi H.M."/>
            <person name="Berlin A."/>
            <person name="Chapman S.B."/>
            <person name="Gearin G."/>
            <person name="Goldberg J."/>
            <person name="Griggs A."/>
            <person name="Gujja S."/>
            <person name="Hansen M."/>
            <person name="Heiman D."/>
            <person name="Howarth C."/>
            <person name="Larimer J."/>
            <person name="Lui A."/>
            <person name="MacDonald P.J.P."/>
            <person name="McCowen C."/>
            <person name="Montmayeur A."/>
            <person name="Murphy C."/>
            <person name="Neiman D."/>
            <person name="Pearson M."/>
            <person name="Priest M."/>
            <person name="Roberts A."/>
            <person name="Saif S."/>
            <person name="Shea T."/>
            <person name="Sisk P."/>
            <person name="Stolte C."/>
            <person name="Sykes S."/>
            <person name="Wortman J."/>
            <person name="Nusbaum C."/>
            <person name="Birren B."/>
        </authorList>
    </citation>
    <scope>NUCLEOTIDE SEQUENCE [LARGE SCALE GENOMIC DNA]</scope>
    <source>
        <strain evidence="8 9">LL-WM9</strain>
    </source>
</reference>
<dbReference type="PANTHER" id="PTHR34001:SF3">
    <property type="entry name" value="BLL7405 PROTEIN"/>
    <property type="match status" value="1"/>
</dbReference>
<comment type="similarity">
    <text evidence="5">Belongs to the Omp25/RopB family.</text>
</comment>
<dbReference type="AlphaFoldDB" id="J0YTU1"/>
<dbReference type="InterPro" id="IPR027385">
    <property type="entry name" value="Beta-barrel_OMP"/>
</dbReference>
<dbReference type="Proteomes" id="UP000008748">
    <property type="component" value="Unassembled WGS sequence"/>
</dbReference>
<gene>
    <name evidence="8" type="ORF">ME7_00304</name>
</gene>
<keyword evidence="3" id="KW-0472">Membrane</keyword>
<sequence>MTKQYLMQTSIFSLILISAVQAADVTIPEQSMPVVAAPAFSWTGFYLGGQIGGFSGKNTLSYLKDKDAEKWILLDKGLSPKLSGFIGGIYTGSNIDIDNGFIIGIDTDIMWSDKKDTKDISSSDITPSEEKPKGVILEYSNGMSSRAESQEDISAVPIKKVHHTSKQKWFGATRVRVGFSVDRMMPYITGGVAYTQLRNIIASAEDTAAKSRTVDLSDWVCDEKKTMVGYTLGGGVDFAMTDNVIVRAEYRYSDFGKKKFGYDKVEMSYKTNDFRVGVAYKF</sequence>
<keyword evidence="2 6" id="KW-0732">Signal</keyword>
<dbReference type="GO" id="GO:0009279">
    <property type="term" value="C:cell outer membrane"/>
    <property type="evidence" value="ECO:0007669"/>
    <property type="project" value="UniProtKB-SubCell"/>
</dbReference>
<comment type="subcellular location">
    <subcellularLocation>
        <location evidence="1">Cell outer membrane</location>
    </subcellularLocation>
</comment>
<dbReference type="SUPFAM" id="SSF56925">
    <property type="entry name" value="OMPA-like"/>
    <property type="match status" value="1"/>
</dbReference>
<evidence type="ECO:0000313" key="9">
    <source>
        <dbReference type="Proteomes" id="UP000008748"/>
    </source>
</evidence>
<dbReference type="PATRIC" id="fig|1094552.3.peg.313"/>
<dbReference type="HOGENOM" id="CLU_037100_4_2_5"/>
<keyword evidence="4" id="KW-0998">Cell outer membrane</keyword>
<feature type="domain" description="Outer membrane protein beta-barrel" evidence="7">
    <location>
        <begin position="34"/>
        <end position="282"/>
    </location>
</feature>
<dbReference type="Pfam" id="PF13505">
    <property type="entry name" value="OMP_b-brl"/>
    <property type="match status" value="1"/>
</dbReference>
<proteinExistence type="inferred from homology"/>
<dbReference type="InterPro" id="IPR051692">
    <property type="entry name" value="OMP-like"/>
</dbReference>
<dbReference type="InterPro" id="IPR011250">
    <property type="entry name" value="OMP/PagP_B-barrel"/>
</dbReference>
<evidence type="ECO:0000256" key="1">
    <source>
        <dbReference type="ARBA" id="ARBA00004442"/>
    </source>
</evidence>
<evidence type="ECO:0000256" key="5">
    <source>
        <dbReference type="ARBA" id="ARBA00038306"/>
    </source>
</evidence>
<comment type="caution">
    <text evidence="8">The sequence shown here is derived from an EMBL/GenBank/DDBJ whole genome shotgun (WGS) entry which is preliminary data.</text>
</comment>
<keyword evidence="9" id="KW-1185">Reference proteome</keyword>